<dbReference type="CDD" id="cd04765">
    <property type="entry name" value="HTH_MlrA-like_sg2"/>
    <property type="match status" value="1"/>
</dbReference>
<dbReference type="PANTHER" id="PTHR30204">
    <property type="entry name" value="REDOX-CYCLING DRUG-SENSING TRANSCRIPTIONAL ACTIVATOR SOXR"/>
    <property type="match status" value="1"/>
</dbReference>
<reference evidence="3 4" key="1">
    <citation type="journal article" date="2015" name="Genome Announc.">
        <title>Complete Genome Sequence of the Novel Leech Symbiont Mucinivorans hirudinis M3T.</title>
        <authorList>
            <person name="Nelson M.C."/>
            <person name="Bomar L."/>
            <person name="Graf J."/>
        </authorList>
    </citation>
    <scope>NUCLEOTIDE SEQUENCE [LARGE SCALE GENOMIC DNA]</scope>
    <source>
        <strain evidence="4">M3</strain>
    </source>
</reference>
<dbReference type="InterPro" id="IPR047057">
    <property type="entry name" value="MerR_fam"/>
</dbReference>
<gene>
    <name evidence="3" type="ORF">BN938_2105</name>
</gene>
<dbReference type="PANTHER" id="PTHR30204:SF15">
    <property type="entry name" value="BLL5018 PROTEIN"/>
    <property type="match status" value="1"/>
</dbReference>
<dbReference type="OrthoDB" id="9810140at2"/>
<dbReference type="InterPro" id="IPR009061">
    <property type="entry name" value="DNA-bd_dom_put_sf"/>
</dbReference>
<dbReference type="Proteomes" id="UP000027616">
    <property type="component" value="Chromosome I"/>
</dbReference>
<proteinExistence type="predicted"/>
<dbReference type="eggNOG" id="COG0789">
    <property type="taxonomic scope" value="Bacteria"/>
</dbReference>
<dbReference type="KEGG" id="rbc:BN938_2105"/>
<evidence type="ECO:0000256" key="1">
    <source>
        <dbReference type="ARBA" id="ARBA00023125"/>
    </source>
</evidence>
<dbReference type="SMART" id="SM00422">
    <property type="entry name" value="HTH_MERR"/>
    <property type="match status" value="1"/>
</dbReference>
<dbReference type="InterPro" id="IPR000551">
    <property type="entry name" value="MerR-type_HTH_dom"/>
</dbReference>
<dbReference type="GO" id="GO:0003700">
    <property type="term" value="F:DNA-binding transcription factor activity"/>
    <property type="evidence" value="ECO:0007669"/>
    <property type="project" value="InterPro"/>
</dbReference>
<name>A0A060RDF6_9BACT</name>
<dbReference type="PATRIC" id="fig|1433126.3.peg.2078"/>
<keyword evidence="1" id="KW-0238">DNA-binding</keyword>
<dbReference type="EMBL" id="HG934468">
    <property type="protein sequence ID" value="CDN32178.1"/>
    <property type="molecule type" value="Genomic_DNA"/>
</dbReference>
<keyword evidence="4" id="KW-1185">Reference proteome</keyword>
<dbReference type="STRING" id="1433126.BN938_2105"/>
<sequence>MSVKSKIQKVYYTMGEVCEMFDLPPSNIRFWEKNFSFIKPKKNAKGNRLFSPDDVEQLKLVYHLIKDKGMTLAGADKYIKDNKVAARKESNVVEILQRVRTSLVDIRNEINALEKHKANEIIIPTIVAEEELAPQKEPPRYIELTLF</sequence>
<accession>A0A060RDF6</accession>
<dbReference type="HOGENOM" id="CLU_045945_5_1_10"/>
<dbReference type="Gene3D" id="1.10.1660.10">
    <property type="match status" value="1"/>
</dbReference>
<protein>
    <submittedName>
        <fullName evidence="3">Transcriptional regulator</fullName>
    </submittedName>
</protein>
<evidence type="ECO:0000313" key="4">
    <source>
        <dbReference type="Proteomes" id="UP000027616"/>
    </source>
</evidence>
<dbReference type="Pfam" id="PF13411">
    <property type="entry name" value="MerR_1"/>
    <property type="match status" value="1"/>
</dbReference>
<dbReference type="AlphaFoldDB" id="A0A060RDF6"/>
<evidence type="ECO:0000313" key="3">
    <source>
        <dbReference type="EMBL" id="CDN32178.1"/>
    </source>
</evidence>
<dbReference type="SUPFAM" id="SSF46955">
    <property type="entry name" value="Putative DNA-binding domain"/>
    <property type="match status" value="1"/>
</dbReference>
<organism evidence="3 4">
    <name type="scientific">Mucinivorans hirudinis</name>
    <dbReference type="NCBI Taxonomy" id="1433126"/>
    <lineage>
        <taxon>Bacteria</taxon>
        <taxon>Pseudomonadati</taxon>
        <taxon>Bacteroidota</taxon>
        <taxon>Bacteroidia</taxon>
        <taxon>Bacteroidales</taxon>
        <taxon>Rikenellaceae</taxon>
        <taxon>Mucinivorans</taxon>
    </lineage>
</organism>
<dbReference type="PROSITE" id="PS50937">
    <property type="entry name" value="HTH_MERR_2"/>
    <property type="match status" value="1"/>
</dbReference>
<evidence type="ECO:0000259" key="2">
    <source>
        <dbReference type="PROSITE" id="PS50937"/>
    </source>
</evidence>
<feature type="domain" description="HTH merR-type" evidence="2">
    <location>
        <begin position="11"/>
        <end position="81"/>
    </location>
</feature>
<dbReference type="GO" id="GO:0003677">
    <property type="term" value="F:DNA binding"/>
    <property type="evidence" value="ECO:0007669"/>
    <property type="project" value="UniProtKB-KW"/>
</dbReference>